<dbReference type="Pfam" id="PF23622">
    <property type="entry name" value="LRR_At1g61320_AtMIF1"/>
    <property type="match status" value="1"/>
</dbReference>
<dbReference type="SUPFAM" id="SSF52047">
    <property type="entry name" value="RNI-like"/>
    <property type="match status" value="1"/>
</dbReference>
<dbReference type="PANTHER" id="PTHR34145:SF28">
    <property type="entry name" value="F-BOX DOMAIN-CONTAINING PROTEIN"/>
    <property type="match status" value="1"/>
</dbReference>
<dbReference type="SUPFAM" id="SSF81383">
    <property type="entry name" value="F-box domain"/>
    <property type="match status" value="1"/>
</dbReference>
<comment type="caution">
    <text evidence="2">The sequence shown here is derived from an EMBL/GenBank/DDBJ whole genome shotgun (WGS) entry which is preliminary data.</text>
</comment>
<evidence type="ECO:0000259" key="1">
    <source>
        <dbReference type="PROSITE" id="PS50181"/>
    </source>
</evidence>
<dbReference type="InterPro" id="IPR032675">
    <property type="entry name" value="LRR_dom_sf"/>
</dbReference>
<sequence>MTESFDFISLLPNSLLSTIISFLPFKEAVRTSVLSKNWLNICKSTTNIEFNELFFVKPNEPPEIRKAQRRTFLEFTRSWIVNHTGTLVDKFCLTLSMPQNVGDVIERCIAFATQHGVKELELDFSDPNWHQNKVHYYNHGAQFKLPEHVYWYTRLESLKLYSCSFVETEMVNFHALKQVYLGWMEVSVVAIKALLTNCKMLESLSMQRCWNFDSFDLGQEQNTRLRKLVLDKCLFLFVYFKVNAPNLKIFKYCGLMKFFIIEIDSLEMEEADMDLKVMVIPSGRESLRMQQDMNVRHLIIKTALHENEFLGITFLLNSCPMLEYLTIELCTEKNMSDYKPLFDFNRARFWIDNVGAYKCLSSSLRVPQQGETGVDTNYRKTESQYLRFSHSKDV</sequence>
<reference evidence="2 3" key="1">
    <citation type="submission" date="2024-01" db="EMBL/GenBank/DDBJ databases">
        <title>The genomes of 5 underutilized Papilionoideae crops provide insights into root nodulation and disease resistanc.</title>
        <authorList>
            <person name="Jiang F."/>
        </authorList>
    </citation>
    <scope>NUCLEOTIDE SEQUENCE [LARGE SCALE GENOMIC DNA]</scope>
    <source>
        <strain evidence="2">LVBAO_FW01</strain>
        <tissue evidence="2">Leaves</tissue>
    </source>
</reference>
<dbReference type="Gene3D" id="1.20.1280.50">
    <property type="match status" value="1"/>
</dbReference>
<dbReference type="AlphaFoldDB" id="A0AAN9KMJ4"/>
<evidence type="ECO:0000313" key="2">
    <source>
        <dbReference type="EMBL" id="KAK7320400.1"/>
    </source>
</evidence>
<dbReference type="Gene3D" id="3.80.10.10">
    <property type="entry name" value="Ribonuclease Inhibitor"/>
    <property type="match status" value="1"/>
</dbReference>
<dbReference type="PROSITE" id="PS50181">
    <property type="entry name" value="FBOX"/>
    <property type="match status" value="1"/>
</dbReference>
<dbReference type="PANTHER" id="PTHR34145">
    <property type="entry name" value="OS02G0105600 PROTEIN"/>
    <property type="match status" value="1"/>
</dbReference>
<evidence type="ECO:0000313" key="3">
    <source>
        <dbReference type="Proteomes" id="UP001367508"/>
    </source>
</evidence>
<keyword evidence="3" id="KW-1185">Reference proteome</keyword>
<dbReference type="InterPro" id="IPR053772">
    <property type="entry name" value="At1g61320/At1g61330-like"/>
</dbReference>
<accession>A0AAN9KMJ4</accession>
<dbReference type="SMART" id="SM00256">
    <property type="entry name" value="FBOX"/>
    <property type="match status" value="1"/>
</dbReference>
<organism evidence="2 3">
    <name type="scientific">Canavalia gladiata</name>
    <name type="common">Sword bean</name>
    <name type="synonym">Dolichos gladiatus</name>
    <dbReference type="NCBI Taxonomy" id="3824"/>
    <lineage>
        <taxon>Eukaryota</taxon>
        <taxon>Viridiplantae</taxon>
        <taxon>Streptophyta</taxon>
        <taxon>Embryophyta</taxon>
        <taxon>Tracheophyta</taxon>
        <taxon>Spermatophyta</taxon>
        <taxon>Magnoliopsida</taxon>
        <taxon>eudicotyledons</taxon>
        <taxon>Gunneridae</taxon>
        <taxon>Pentapetalae</taxon>
        <taxon>rosids</taxon>
        <taxon>fabids</taxon>
        <taxon>Fabales</taxon>
        <taxon>Fabaceae</taxon>
        <taxon>Papilionoideae</taxon>
        <taxon>50 kb inversion clade</taxon>
        <taxon>NPAAA clade</taxon>
        <taxon>indigoferoid/millettioid clade</taxon>
        <taxon>Phaseoleae</taxon>
        <taxon>Canavalia</taxon>
    </lineage>
</organism>
<dbReference type="EMBL" id="JAYMYQ010000007">
    <property type="protein sequence ID" value="KAK7320400.1"/>
    <property type="molecule type" value="Genomic_DNA"/>
</dbReference>
<dbReference type="InterPro" id="IPR053781">
    <property type="entry name" value="F-box_AtFBL13-like"/>
</dbReference>
<dbReference type="Pfam" id="PF00646">
    <property type="entry name" value="F-box"/>
    <property type="match status" value="1"/>
</dbReference>
<name>A0AAN9KMJ4_CANGL</name>
<dbReference type="InterPro" id="IPR055357">
    <property type="entry name" value="LRR_At1g61320_AtMIF1"/>
</dbReference>
<dbReference type="Proteomes" id="UP001367508">
    <property type="component" value="Unassembled WGS sequence"/>
</dbReference>
<proteinExistence type="predicted"/>
<dbReference type="CDD" id="cd22160">
    <property type="entry name" value="F-box_AtFBL13-like"/>
    <property type="match status" value="1"/>
</dbReference>
<feature type="domain" description="F-box" evidence="1">
    <location>
        <begin position="5"/>
        <end position="53"/>
    </location>
</feature>
<dbReference type="InterPro" id="IPR001810">
    <property type="entry name" value="F-box_dom"/>
</dbReference>
<dbReference type="InterPro" id="IPR036047">
    <property type="entry name" value="F-box-like_dom_sf"/>
</dbReference>
<protein>
    <recommendedName>
        <fullName evidence="1">F-box domain-containing protein</fullName>
    </recommendedName>
</protein>
<gene>
    <name evidence="2" type="ORF">VNO77_29832</name>
</gene>